<name>A0A2G7HM57_9CLOT</name>
<dbReference type="AlphaFoldDB" id="A0A2G7HM57"/>
<accession>A0A2G7HM57</accession>
<gene>
    <name evidence="1" type="ORF">CS538_02510</name>
</gene>
<evidence type="ECO:0000313" key="2">
    <source>
        <dbReference type="Proteomes" id="UP000231322"/>
    </source>
</evidence>
<protein>
    <recommendedName>
        <fullName evidence="3">Spore coat protein</fullName>
    </recommendedName>
</protein>
<reference evidence="1 2" key="1">
    <citation type="submission" date="2017-10" db="EMBL/GenBank/DDBJ databases">
        <title>Reclassification of Eubacterium combesii and discrepancies in the nomenclature of botulinum neurotoxin producing clostridia. Request for an Opinion.</title>
        <authorList>
            <person name="Dobritsa A.P."/>
            <person name="Kutumbaka K.K."/>
            <person name="Samadpour M."/>
        </authorList>
    </citation>
    <scope>NUCLEOTIDE SEQUENCE [LARGE SCALE GENOMIC DNA]</scope>
    <source>
        <strain evidence="1 2">DSM 20696</strain>
    </source>
</reference>
<dbReference type="EMBL" id="PEIK01000001">
    <property type="protein sequence ID" value="PIH06198.1"/>
    <property type="molecule type" value="Genomic_DNA"/>
</dbReference>
<dbReference type="Proteomes" id="UP000231322">
    <property type="component" value="Unassembled WGS sequence"/>
</dbReference>
<proteinExistence type="predicted"/>
<organism evidence="1 2">
    <name type="scientific">Clostridium combesii</name>
    <dbReference type="NCBI Taxonomy" id="39481"/>
    <lineage>
        <taxon>Bacteria</taxon>
        <taxon>Bacillati</taxon>
        <taxon>Bacillota</taxon>
        <taxon>Clostridia</taxon>
        <taxon>Eubacteriales</taxon>
        <taxon>Clostridiaceae</taxon>
        <taxon>Clostridium</taxon>
    </lineage>
</organism>
<keyword evidence="2" id="KW-1185">Reference proteome</keyword>
<comment type="caution">
    <text evidence="1">The sequence shown here is derived from an EMBL/GenBank/DDBJ whole genome shotgun (WGS) entry which is preliminary data.</text>
</comment>
<evidence type="ECO:0000313" key="1">
    <source>
        <dbReference type="EMBL" id="PIH06198.1"/>
    </source>
</evidence>
<dbReference type="RefSeq" id="WP_099837760.1">
    <property type="nucleotide sequence ID" value="NZ_PEIK01000001.1"/>
</dbReference>
<evidence type="ECO:0008006" key="3">
    <source>
        <dbReference type="Google" id="ProtNLM"/>
    </source>
</evidence>
<sequence>MDQKDDFLKYEDGSPKIDLPQQSKQTAPINIGANCIFQANNNFYLLVEVEAKAPGVEVDPEFVVRLTVAQANALIAAGVPVCQVTDTPPTPKPGLNVEFKGVFVIDNTVAFQVFDVENSSDTSVLVVTRLIPVITTPF</sequence>